<gene>
    <name evidence="3" type="ORF">OL234_03965</name>
</gene>
<organism evidence="3 4">
    <name type="scientific">Vagococcus intermedius</name>
    <dbReference type="NCBI Taxonomy" id="2991418"/>
    <lineage>
        <taxon>Bacteria</taxon>
        <taxon>Bacillati</taxon>
        <taxon>Bacillota</taxon>
        <taxon>Bacilli</taxon>
        <taxon>Lactobacillales</taxon>
        <taxon>Enterococcaceae</taxon>
        <taxon>Vagococcus</taxon>
    </lineage>
</organism>
<feature type="transmembrane region" description="Helical" evidence="2">
    <location>
        <begin position="7"/>
        <end position="28"/>
    </location>
</feature>
<evidence type="ECO:0000313" key="4">
    <source>
        <dbReference type="Proteomes" id="UP001179647"/>
    </source>
</evidence>
<feature type="transmembrane region" description="Helical" evidence="2">
    <location>
        <begin position="34"/>
        <end position="54"/>
    </location>
</feature>
<dbReference type="EMBL" id="CP110232">
    <property type="protein sequence ID" value="WEG74064.1"/>
    <property type="molecule type" value="Genomic_DNA"/>
</dbReference>
<proteinExistence type="predicted"/>
<keyword evidence="2" id="KW-0472">Membrane</keyword>
<dbReference type="Proteomes" id="UP001179647">
    <property type="component" value="Chromosome"/>
</dbReference>
<evidence type="ECO:0000313" key="3">
    <source>
        <dbReference type="EMBL" id="WEG74064.1"/>
    </source>
</evidence>
<evidence type="ECO:0000256" key="2">
    <source>
        <dbReference type="SAM" id="Phobius"/>
    </source>
</evidence>
<evidence type="ECO:0000256" key="1">
    <source>
        <dbReference type="SAM" id="MobiDB-lite"/>
    </source>
</evidence>
<sequence length="330" mass="37436">MNYLGILLKRLCIFIFFSITLFVSYRHLTLGTETSVLLLIALIVIAVLGMIHAINPYVLKKISNGLLHFSTNFLIMIACLGLLMTGDLSNIVTQAEALLKGEKASLKFNEKASSDKSMDLTETSGEDAPSHLAPQEKEKKKKTPPKSDIDLSSLDPVVLLQKQQEKQAKLYKKLDTSLEKLDKVVDSGNIVYYYNSYLENEHESNQVFPYISSIGKPPDSMHMNIWLRFSYAGEKEINLKEITIETDQEHYELVASQPKIDRDENVWEWVDVSPNEAKITMLRDMAESKKVKIILQGKENDSERTMTKAERDALKEILAVYDLNKKAKST</sequence>
<dbReference type="RefSeq" id="WP_275469863.1">
    <property type="nucleotide sequence ID" value="NZ_CP110232.1"/>
</dbReference>
<reference evidence="3" key="1">
    <citation type="submission" date="2022-10" db="EMBL/GenBank/DDBJ databases">
        <title>Vagococcus sp. isolated from poultry meat.</title>
        <authorList>
            <person name="Johansson P."/>
            <person name="Bjorkroth J."/>
        </authorList>
    </citation>
    <scope>NUCLEOTIDE SEQUENCE</scope>
    <source>
        <strain evidence="3">STAA11</strain>
    </source>
</reference>
<keyword evidence="2" id="KW-1133">Transmembrane helix</keyword>
<name>A0AAF0CW44_9ENTE</name>
<feature type="compositionally biased region" description="Basic and acidic residues" evidence="1">
    <location>
        <begin position="110"/>
        <end position="119"/>
    </location>
</feature>
<protein>
    <submittedName>
        <fullName evidence="3">Uncharacterized protein</fullName>
    </submittedName>
</protein>
<dbReference type="AlphaFoldDB" id="A0AAF0CW44"/>
<feature type="region of interest" description="Disordered" evidence="1">
    <location>
        <begin position="110"/>
        <end position="150"/>
    </location>
</feature>
<keyword evidence="2" id="KW-0812">Transmembrane</keyword>
<dbReference type="KEGG" id="vie:OL234_03965"/>
<keyword evidence="4" id="KW-1185">Reference proteome</keyword>
<accession>A0AAF0CW44</accession>
<feature type="transmembrane region" description="Helical" evidence="2">
    <location>
        <begin position="66"/>
        <end position="84"/>
    </location>
</feature>